<comment type="caution">
    <text evidence="1">The sequence shown here is derived from an EMBL/GenBank/DDBJ whole genome shotgun (WGS) entry which is preliminary data.</text>
</comment>
<dbReference type="AlphaFoldDB" id="A0A8S3RFN1"/>
<gene>
    <name evidence="1" type="ORF">MEDL_21077</name>
</gene>
<name>A0A8S3RFN1_MYTED</name>
<dbReference type="EMBL" id="CAJPWZ010001061">
    <property type="protein sequence ID" value="CAG2206771.1"/>
    <property type="molecule type" value="Genomic_DNA"/>
</dbReference>
<evidence type="ECO:0000313" key="1">
    <source>
        <dbReference type="EMBL" id="CAG2206771.1"/>
    </source>
</evidence>
<reference evidence="1" key="1">
    <citation type="submission" date="2021-03" db="EMBL/GenBank/DDBJ databases">
        <authorList>
            <person name="Bekaert M."/>
        </authorList>
    </citation>
    <scope>NUCLEOTIDE SEQUENCE</scope>
</reference>
<keyword evidence="2" id="KW-1185">Reference proteome</keyword>
<proteinExistence type="predicted"/>
<accession>A0A8S3RFN1</accession>
<sequence length="461" mass="53034">MTRYVLTHNVPTTCKMAGKGHHLLKTVVKKCPHSVFYSKFTREGPYKKVGRPQNVSELIRQAIDGFEDVTFVPYRLVGYRLGPSFTQSSIEIEPVDGQVKHKGIHTYISVPAAEGFHSIFKDGFERLQQSIDGNISSSDTESSNEDNLEDSISDLKAGFLRKIDFHEKCLQEIRDIPWHIQEPELFVTELLANHLFSKLTMSSIVIATDYCTKLSKCPCSRCNDTIQFSKFGIGSEWLWYGAPDIVVYKSDDEINSIALPHSNEDEKEDKELLKEFDFEEQQILKVQKQSEILRYPSNVSQFVAHAITFSYYQKAFQHRHRKIENLQNNLSLVPLIAISGNFFDIYLYDCENDILLRNANQISLWNEPEFKCLADFEFPEPTLNLSSVIMFWMMMNHLTIKPSLSDETVLRLKKSCGLDLSVELQKAIGKTVKLKKNFYPLQSCDIIEPYFSQMCKVESQQ</sequence>
<dbReference type="Proteomes" id="UP000683360">
    <property type="component" value="Unassembled WGS sequence"/>
</dbReference>
<dbReference type="OrthoDB" id="6143593at2759"/>
<protein>
    <submittedName>
        <fullName evidence="1">Uncharacterized protein</fullName>
    </submittedName>
</protein>
<organism evidence="1 2">
    <name type="scientific">Mytilus edulis</name>
    <name type="common">Blue mussel</name>
    <dbReference type="NCBI Taxonomy" id="6550"/>
    <lineage>
        <taxon>Eukaryota</taxon>
        <taxon>Metazoa</taxon>
        <taxon>Spiralia</taxon>
        <taxon>Lophotrochozoa</taxon>
        <taxon>Mollusca</taxon>
        <taxon>Bivalvia</taxon>
        <taxon>Autobranchia</taxon>
        <taxon>Pteriomorphia</taxon>
        <taxon>Mytilida</taxon>
        <taxon>Mytiloidea</taxon>
        <taxon>Mytilidae</taxon>
        <taxon>Mytilinae</taxon>
        <taxon>Mytilus</taxon>
    </lineage>
</organism>
<evidence type="ECO:0000313" key="2">
    <source>
        <dbReference type="Proteomes" id="UP000683360"/>
    </source>
</evidence>